<evidence type="ECO:0000313" key="7">
    <source>
        <dbReference type="EMBL" id="MBB3173097.1"/>
    </source>
</evidence>
<feature type="compositionally biased region" description="Low complexity" evidence="5">
    <location>
        <begin position="321"/>
        <end position="334"/>
    </location>
</feature>
<dbReference type="PROSITE" id="PS51257">
    <property type="entry name" value="PROKAR_LIPOPROTEIN"/>
    <property type="match status" value="1"/>
</dbReference>
<dbReference type="PROSITE" id="PS00141">
    <property type="entry name" value="ASP_PROTEASE"/>
    <property type="match status" value="1"/>
</dbReference>
<dbReference type="InterPro" id="IPR034122">
    <property type="entry name" value="Retropepsin-like_bacterial"/>
</dbReference>
<dbReference type="GO" id="GO:0006508">
    <property type="term" value="P:proteolysis"/>
    <property type="evidence" value="ECO:0007669"/>
    <property type="project" value="UniProtKB-KW"/>
</dbReference>
<dbReference type="InterPro" id="IPR021109">
    <property type="entry name" value="Peptidase_aspartic_dom_sf"/>
</dbReference>
<dbReference type="SUPFAM" id="SSF50630">
    <property type="entry name" value="Acid proteases"/>
    <property type="match status" value="2"/>
</dbReference>
<evidence type="ECO:0000313" key="8">
    <source>
        <dbReference type="EMBL" id="NVN31795.1"/>
    </source>
</evidence>
<gene>
    <name evidence="7" type="ORF">FHR90_000915</name>
    <name evidence="8" type="ORF">HUK83_15815</name>
</gene>
<evidence type="ECO:0000313" key="9">
    <source>
        <dbReference type="Proteomes" id="UP000557688"/>
    </source>
</evidence>
<keyword evidence="4" id="KW-0378">Hydrolase</keyword>
<organism evidence="7 9">
    <name type="scientific">Endobacter medicaginis</name>
    <dbReference type="NCBI Taxonomy" id="1181271"/>
    <lineage>
        <taxon>Bacteria</taxon>
        <taxon>Pseudomonadati</taxon>
        <taxon>Pseudomonadota</taxon>
        <taxon>Alphaproteobacteria</taxon>
        <taxon>Acetobacterales</taxon>
        <taxon>Acetobacteraceae</taxon>
        <taxon>Endobacter</taxon>
    </lineage>
</organism>
<proteinExistence type="inferred from homology"/>
<comment type="similarity">
    <text evidence="1">Belongs to the DDI1 family.</text>
</comment>
<sequence length="334" mass="35620">MRRGRVSGAALLACVLLAGCEDSNPFPKDHCTLASIGDMEVLTPRGSPVIPVTLDGHKVAMTVDTGAAFSALSGSIAEKFELPQTMSNHLVGGIDGTAFASLATIESLGVGIGSIHNIVLTVTPAQMNRTIAGLPMAGLFGGDFLYNYDVYFDLPDRQFSFYREFNCPADKDIDLGWPNGFYVLPFEEGQAGHFGDQTKIVIPVTINGHKITAVLDSGAYRTMINLDDAHSLGVTDAQLAADHRVEVGGIIGQAQVAHVHRFASIDIGPEHFTDVPMVVADTQAPSLLGADFIRTHRMLISYRRDRIFIERHAHPAPPSPALGQPAAAAGPAPR</sequence>
<evidence type="ECO:0000256" key="3">
    <source>
        <dbReference type="ARBA" id="ARBA00022750"/>
    </source>
</evidence>
<evidence type="ECO:0000256" key="5">
    <source>
        <dbReference type="SAM" id="MobiDB-lite"/>
    </source>
</evidence>
<dbReference type="RefSeq" id="WP_176626349.1">
    <property type="nucleotide sequence ID" value="NZ_JABXXQ010000501.1"/>
</dbReference>
<reference evidence="7 9" key="2">
    <citation type="submission" date="2020-08" db="EMBL/GenBank/DDBJ databases">
        <title>Genomic Encyclopedia of Type Strains, Phase III (KMG-III): the genomes of soil and plant-associated and newly described type strains.</title>
        <authorList>
            <person name="Whitman W."/>
        </authorList>
    </citation>
    <scope>NUCLEOTIDE SEQUENCE [LARGE SCALE GENOMIC DNA]</scope>
    <source>
        <strain evidence="7 9">CECT 8088</strain>
    </source>
</reference>
<evidence type="ECO:0000256" key="4">
    <source>
        <dbReference type="ARBA" id="ARBA00022801"/>
    </source>
</evidence>
<keyword evidence="3" id="KW-0064">Aspartyl protease</keyword>
<dbReference type="PANTHER" id="PTHR12917">
    <property type="entry name" value="ASPARTYL PROTEASE DDI-RELATED"/>
    <property type="match status" value="1"/>
</dbReference>
<dbReference type="Proteomes" id="UP000565205">
    <property type="component" value="Unassembled WGS sequence"/>
</dbReference>
<evidence type="ECO:0000256" key="2">
    <source>
        <dbReference type="ARBA" id="ARBA00022670"/>
    </source>
</evidence>
<dbReference type="Pfam" id="PF13650">
    <property type="entry name" value="Asp_protease_2"/>
    <property type="match status" value="1"/>
</dbReference>
<accession>A0A839UTH3</accession>
<feature type="domain" description="Peptidase A2" evidence="6">
    <location>
        <begin position="211"/>
        <end position="292"/>
    </location>
</feature>
<dbReference type="CDD" id="cd05483">
    <property type="entry name" value="retropepsin_like_bacteria"/>
    <property type="match status" value="2"/>
</dbReference>
<dbReference type="EMBL" id="JACHXV010000003">
    <property type="protein sequence ID" value="MBB3173097.1"/>
    <property type="molecule type" value="Genomic_DNA"/>
</dbReference>
<keyword evidence="2 7" id="KW-0645">Protease</keyword>
<dbReference type="InterPro" id="IPR001969">
    <property type="entry name" value="Aspartic_peptidase_AS"/>
</dbReference>
<dbReference type="AlphaFoldDB" id="A0A839UTH3"/>
<dbReference type="GO" id="GO:0004190">
    <property type="term" value="F:aspartic-type endopeptidase activity"/>
    <property type="evidence" value="ECO:0007669"/>
    <property type="project" value="UniProtKB-KW"/>
</dbReference>
<dbReference type="InterPro" id="IPR001995">
    <property type="entry name" value="Peptidase_A2_cat"/>
</dbReference>
<evidence type="ECO:0000313" key="10">
    <source>
        <dbReference type="Proteomes" id="UP000565205"/>
    </source>
</evidence>
<feature type="region of interest" description="Disordered" evidence="5">
    <location>
        <begin position="313"/>
        <end position="334"/>
    </location>
</feature>
<dbReference type="EMBL" id="JABXXQ010000501">
    <property type="protein sequence ID" value="NVN31795.1"/>
    <property type="molecule type" value="Genomic_DNA"/>
</dbReference>
<comment type="caution">
    <text evidence="7">The sequence shown here is derived from an EMBL/GenBank/DDBJ whole genome shotgun (WGS) entry which is preliminary data.</text>
</comment>
<dbReference type="PROSITE" id="PS50175">
    <property type="entry name" value="ASP_PROT_RETROV"/>
    <property type="match status" value="1"/>
</dbReference>
<protein>
    <submittedName>
        <fullName evidence="7">Clan AA aspartic protease (TIGR02281 family)</fullName>
    </submittedName>
    <submittedName>
        <fullName evidence="8">Retroviral-like aspartic protease family protein</fullName>
    </submittedName>
</protein>
<keyword evidence="9" id="KW-1185">Reference proteome</keyword>
<dbReference type="Gene3D" id="2.40.70.10">
    <property type="entry name" value="Acid Proteases"/>
    <property type="match status" value="2"/>
</dbReference>
<name>A0A839UTH3_9PROT</name>
<reference evidence="8 10" key="1">
    <citation type="submission" date="2020-06" db="EMBL/GenBank/DDBJ databases">
        <title>Description of novel acetic acid bacteria.</title>
        <authorList>
            <person name="Sombolestani A."/>
        </authorList>
    </citation>
    <scope>NUCLEOTIDE SEQUENCE [LARGE SCALE GENOMIC DNA]</scope>
    <source>
        <strain evidence="8 10">LMG 26838</strain>
    </source>
</reference>
<dbReference type="Proteomes" id="UP000557688">
    <property type="component" value="Unassembled WGS sequence"/>
</dbReference>
<dbReference type="Pfam" id="PF13975">
    <property type="entry name" value="gag-asp_proteas"/>
    <property type="match status" value="1"/>
</dbReference>
<evidence type="ECO:0000256" key="1">
    <source>
        <dbReference type="ARBA" id="ARBA00009136"/>
    </source>
</evidence>
<dbReference type="PANTHER" id="PTHR12917:SF1">
    <property type="entry name" value="AT13091P"/>
    <property type="match status" value="1"/>
</dbReference>
<evidence type="ECO:0000259" key="6">
    <source>
        <dbReference type="PROSITE" id="PS50175"/>
    </source>
</evidence>